<dbReference type="OrthoDB" id="291789at2"/>
<dbReference type="KEGG" id="snep:Enr13x_63780"/>
<evidence type="ECO:0000256" key="1">
    <source>
        <dbReference type="SAM" id="SignalP"/>
    </source>
</evidence>
<organism evidence="2 3">
    <name type="scientific">Stieleria neptunia</name>
    <dbReference type="NCBI Taxonomy" id="2527979"/>
    <lineage>
        <taxon>Bacteria</taxon>
        <taxon>Pseudomonadati</taxon>
        <taxon>Planctomycetota</taxon>
        <taxon>Planctomycetia</taxon>
        <taxon>Pirellulales</taxon>
        <taxon>Pirellulaceae</taxon>
        <taxon>Stieleria</taxon>
    </lineage>
</organism>
<evidence type="ECO:0000313" key="2">
    <source>
        <dbReference type="EMBL" id="QDV46469.1"/>
    </source>
</evidence>
<dbReference type="Proteomes" id="UP000319004">
    <property type="component" value="Chromosome"/>
</dbReference>
<keyword evidence="3" id="KW-1185">Reference proteome</keyword>
<feature type="chain" id="PRO_5021949502" evidence="1">
    <location>
        <begin position="28"/>
        <end position="253"/>
    </location>
</feature>
<reference evidence="2 3" key="1">
    <citation type="submission" date="2019-03" db="EMBL/GenBank/DDBJ databases">
        <title>Deep-cultivation of Planctomycetes and their phenomic and genomic characterization uncovers novel biology.</title>
        <authorList>
            <person name="Wiegand S."/>
            <person name="Jogler M."/>
            <person name="Boedeker C."/>
            <person name="Pinto D."/>
            <person name="Vollmers J."/>
            <person name="Rivas-Marin E."/>
            <person name="Kohn T."/>
            <person name="Peeters S.H."/>
            <person name="Heuer A."/>
            <person name="Rast P."/>
            <person name="Oberbeckmann S."/>
            <person name="Bunk B."/>
            <person name="Jeske O."/>
            <person name="Meyerdierks A."/>
            <person name="Storesund J.E."/>
            <person name="Kallscheuer N."/>
            <person name="Luecker S."/>
            <person name="Lage O.M."/>
            <person name="Pohl T."/>
            <person name="Merkel B.J."/>
            <person name="Hornburger P."/>
            <person name="Mueller R.-W."/>
            <person name="Bruemmer F."/>
            <person name="Labrenz M."/>
            <person name="Spormann A.M."/>
            <person name="Op den Camp H."/>
            <person name="Overmann J."/>
            <person name="Amann R."/>
            <person name="Jetten M.S.M."/>
            <person name="Mascher T."/>
            <person name="Medema M.H."/>
            <person name="Devos D.P."/>
            <person name="Kaster A.-K."/>
            <person name="Ovreas L."/>
            <person name="Rohde M."/>
            <person name="Galperin M.Y."/>
            <person name="Jogler C."/>
        </authorList>
    </citation>
    <scope>NUCLEOTIDE SEQUENCE [LARGE SCALE GENOMIC DNA]</scope>
    <source>
        <strain evidence="2 3">Enr13</strain>
    </source>
</reference>
<gene>
    <name evidence="2" type="ORF">Enr13x_63780</name>
</gene>
<name>A0A518I034_9BACT</name>
<accession>A0A518I034</accession>
<proteinExistence type="predicted"/>
<feature type="signal peptide" evidence="1">
    <location>
        <begin position="1"/>
        <end position="27"/>
    </location>
</feature>
<protein>
    <submittedName>
        <fullName evidence="2">Uncharacterized protein</fullName>
    </submittedName>
</protein>
<keyword evidence="1" id="KW-0732">Signal</keyword>
<sequence length="253" mass="28569" precursor="true">MKVAFANVAFCSVVLLSILAAVDPAAAQSNSSGCDSGHGHNGYVSHHHRVHYVRPVHYGYAHRGYGYDPAFGRAELLRAAATANVLNASARTQHLHADRLEMQNSVEFLATRLERKQINKQSRFGHLHARGEQVRQQKQAEVQLVSSVSRRRPVDPMTGQVAWPILLRSSYYDKARGPIDLVFDQRSRVGRINPDHFLPMRDWIERIEKELKANVAYYEKSDYLEAKAFLRSLIDEARTDVTPGQSQIQLAAR</sequence>
<dbReference type="AlphaFoldDB" id="A0A518I034"/>
<evidence type="ECO:0000313" key="3">
    <source>
        <dbReference type="Proteomes" id="UP000319004"/>
    </source>
</evidence>
<dbReference type="EMBL" id="CP037423">
    <property type="protein sequence ID" value="QDV46469.1"/>
    <property type="molecule type" value="Genomic_DNA"/>
</dbReference>
<dbReference type="RefSeq" id="WP_145390635.1">
    <property type="nucleotide sequence ID" value="NZ_CP037423.1"/>
</dbReference>